<feature type="transmembrane region" description="Helical" evidence="7">
    <location>
        <begin position="643"/>
        <end position="665"/>
    </location>
</feature>
<dbReference type="Proteomes" id="UP000664771">
    <property type="component" value="Unassembled WGS sequence"/>
</dbReference>
<proteinExistence type="predicted"/>
<keyword evidence="4 7" id="KW-0812">Transmembrane</keyword>
<dbReference type="Pfam" id="PF04632">
    <property type="entry name" value="FUSC"/>
    <property type="match status" value="1"/>
</dbReference>
<evidence type="ECO:0000256" key="7">
    <source>
        <dbReference type="SAM" id="Phobius"/>
    </source>
</evidence>
<sequence>MTFRAGRAAGLHRLVAEAWEAVSRLGGQGAVSCGRRVLAVLSSEGVFNRVRWLIAPDVMAFGYALRTTLASLLALGIALWWELGSPQWAALTVWMIAQGTRGKSIAKARWHLFGMIVGGTAGVALVAACPQQPALFILLLAACVGGFCFVGTLLPGPPTMTNYRIHGMRASGFTCVIISLDGIAAPERIFDVAMARLTYITLGVVIETVVSSLFQYRLQDRARSRLADNFITAIGRTTGLLRRMLAGEEAALRSSADLLATLASMGDQVEFAEVELGGRRGHEGDHARAAMAAVTALFARGLDLQALLADPASYGEAWKRLSAQTCDFLEPLAERLHAADGFAAVMADLATLRAAIRIEAATCLESEMKIVTSPPVDVGREISITRQGQALHTLGQMCDELNYALTQFDLSRNPQSHDAFHYAMRTWRDWRVAIGNSLRASVSVFIAGMIWVATAWPDGLTFLMFVGIVSSLFSTLETPAMATRAFLHGALCVSVVAMVVAFYVVPAVTTYELLAAGLALPMMIGGLAFANSAMVLGAVAYNLFLTILVGPLNGGRLDEISFFNTAVPLVLAMAFCTWMYRVFLPLDPDGVRWDMRRRILGTLRRLASRRLPMARADLIGLTVERMLKLLNTSGGERGPVVDAYLGGVLSGMTVGMAIINLRAILARGMTPPDVQRALRQTLARMARFSGRYGGQYGRTARATDLAVALLVRREQHEANLTQRVEILRALASLRVISAELQTSRPFFDASSPYLDRAYR</sequence>
<accession>A0ABS3LXY1</accession>
<feature type="transmembrane region" description="Helical" evidence="7">
    <location>
        <begin position="524"/>
        <end position="549"/>
    </location>
</feature>
<evidence type="ECO:0000256" key="1">
    <source>
        <dbReference type="ARBA" id="ARBA00004651"/>
    </source>
</evidence>
<feature type="transmembrane region" description="Helical" evidence="7">
    <location>
        <begin position="197"/>
        <end position="216"/>
    </location>
</feature>
<evidence type="ECO:0000256" key="3">
    <source>
        <dbReference type="ARBA" id="ARBA00022475"/>
    </source>
</evidence>
<evidence type="ECO:0000313" key="8">
    <source>
        <dbReference type="EMBL" id="MBO1360780.1"/>
    </source>
</evidence>
<dbReference type="InterPro" id="IPR006726">
    <property type="entry name" value="PHBA_efflux_AaeB/fusaric-R"/>
</dbReference>
<dbReference type="PANTHER" id="PTHR30509:SF9">
    <property type="entry name" value="MULTIDRUG RESISTANCE PROTEIN MDTO"/>
    <property type="match status" value="1"/>
</dbReference>
<organism evidence="8 9">
    <name type="scientific">Acetobacter sacchari</name>
    <dbReference type="NCBI Taxonomy" id="2661687"/>
    <lineage>
        <taxon>Bacteria</taxon>
        <taxon>Pseudomonadati</taxon>
        <taxon>Pseudomonadota</taxon>
        <taxon>Alphaproteobacteria</taxon>
        <taxon>Acetobacterales</taxon>
        <taxon>Acetobacteraceae</taxon>
        <taxon>Acetobacter</taxon>
    </lineage>
</organism>
<feature type="transmembrane region" description="Helical" evidence="7">
    <location>
        <begin position="134"/>
        <end position="154"/>
    </location>
</feature>
<dbReference type="PANTHER" id="PTHR30509">
    <property type="entry name" value="P-HYDROXYBENZOIC ACID EFFLUX PUMP SUBUNIT-RELATED"/>
    <property type="match status" value="1"/>
</dbReference>
<feature type="transmembrane region" description="Helical" evidence="7">
    <location>
        <begin position="110"/>
        <end position="128"/>
    </location>
</feature>
<name>A0ABS3LXY1_9PROT</name>
<evidence type="ECO:0000256" key="5">
    <source>
        <dbReference type="ARBA" id="ARBA00022989"/>
    </source>
</evidence>
<reference evidence="8 9" key="1">
    <citation type="submission" date="2021-03" db="EMBL/GenBank/DDBJ databases">
        <title>The complete genome sequence of Acetobacter sacchari TBRC 11175.</title>
        <authorList>
            <person name="Charoenyingcharoen P."/>
            <person name="Yukphan P."/>
        </authorList>
    </citation>
    <scope>NUCLEOTIDE SEQUENCE [LARGE SCALE GENOMIC DNA]</scope>
    <source>
        <strain evidence="8 9">TBRC 11175</strain>
    </source>
</reference>
<comment type="caution">
    <text evidence="8">The sequence shown here is derived from an EMBL/GenBank/DDBJ whole genome shotgun (WGS) entry which is preliminary data.</text>
</comment>
<keyword evidence="6 7" id="KW-0472">Membrane</keyword>
<keyword evidence="3" id="KW-1003">Cell membrane</keyword>
<comment type="subcellular location">
    <subcellularLocation>
        <location evidence="1">Cell membrane</location>
        <topology evidence="1">Multi-pass membrane protein</topology>
    </subcellularLocation>
</comment>
<evidence type="ECO:0000313" key="9">
    <source>
        <dbReference type="Proteomes" id="UP000664771"/>
    </source>
</evidence>
<protein>
    <submittedName>
        <fullName evidence="8">FUSC family protein</fullName>
    </submittedName>
</protein>
<keyword evidence="9" id="KW-1185">Reference proteome</keyword>
<evidence type="ECO:0000256" key="2">
    <source>
        <dbReference type="ARBA" id="ARBA00022448"/>
    </source>
</evidence>
<gene>
    <name evidence="8" type="ORF">J2D73_13385</name>
</gene>
<feature type="transmembrane region" description="Helical" evidence="7">
    <location>
        <begin position="561"/>
        <end position="580"/>
    </location>
</feature>
<feature type="transmembrane region" description="Helical" evidence="7">
    <location>
        <begin position="459"/>
        <end position="476"/>
    </location>
</feature>
<keyword evidence="5 7" id="KW-1133">Transmembrane helix</keyword>
<evidence type="ECO:0000256" key="4">
    <source>
        <dbReference type="ARBA" id="ARBA00022692"/>
    </source>
</evidence>
<feature type="transmembrane region" description="Helical" evidence="7">
    <location>
        <begin position="485"/>
        <end position="504"/>
    </location>
</feature>
<feature type="transmembrane region" description="Helical" evidence="7">
    <location>
        <begin position="432"/>
        <end position="453"/>
    </location>
</feature>
<evidence type="ECO:0000256" key="6">
    <source>
        <dbReference type="ARBA" id="ARBA00023136"/>
    </source>
</evidence>
<feature type="transmembrane region" description="Helical" evidence="7">
    <location>
        <begin position="60"/>
        <end position="81"/>
    </location>
</feature>
<dbReference type="EMBL" id="JAFVMF010000014">
    <property type="protein sequence ID" value="MBO1360780.1"/>
    <property type="molecule type" value="Genomic_DNA"/>
</dbReference>
<dbReference type="RefSeq" id="WP_207882030.1">
    <property type="nucleotide sequence ID" value="NZ_JAFVMF010000014.1"/>
</dbReference>
<keyword evidence="2" id="KW-0813">Transport</keyword>